<dbReference type="KEGG" id="scy:SCATT_52710"/>
<evidence type="ECO:0000256" key="5">
    <source>
        <dbReference type="ARBA" id="ARBA00023002"/>
    </source>
</evidence>
<evidence type="ECO:0000256" key="2">
    <source>
        <dbReference type="ARBA" id="ARBA00009347"/>
    </source>
</evidence>
<dbReference type="Pfam" id="PF02771">
    <property type="entry name" value="Acyl-CoA_dh_N"/>
    <property type="match status" value="1"/>
</dbReference>
<gene>
    <name evidence="8" type="ordered locus">SCATT_52710</name>
</gene>
<dbReference type="PATRIC" id="fig|1003195.11.peg.6697"/>
<keyword evidence="9" id="KW-1185">Reference proteome</keyword>
<evidence type="ECO:0000313" key="8">
    <source>
        <dbReference type="EMBL" id="AEW97642.1"/>
    </source>
</evidence>
<reference evidence="9" key="1">
    <citation type="submission" date="2011-12" db="EMBL/GenBank/DDBJ databases">
        <title>Complete genome sequence of Streptomyces cattleya strain DSM 46488.</title>
        <authorList>
            <person name="Ou H.-Y."/>
            <person name="Li P."/>
            <person name="Zhao C."/>
            <person name="O'Hagan D."/>
            <person name="Deng Z."/>
        </authorList>
    </citation>
    <scope>NUCLEOTIDE SEQUENCE [LARGE SCALE GENOMIC DNA]</scope>
    <source>
        <strain evidence="9">ATCC 35852 / DSM 46488 / JCM 4925 / NBRC 14057 / NRRL 8057</strain>
    </source>
</reference>
<keyword evidence="5" id="KW-0560">Oxidoreductase</keyword>
<dbReference type="PANTHER" id="PTHR43884:SF20">
    <property type="entry name" value="ACYL-COA DEHYDROGENASE FADE28"/>
    <property type="match status" value="1"/>
</dbReference>
<dbReference type="Pfam" id="PF00441">
    <property type="entry name" value="Acyl-CoA_dh_1"/>
    <property type="match status" value="1"/>
</dbReference>
<accession>G8X114</accession>
<proteinExistence type="inferred from homology"/>
<dbReference type="STRING" id="1003195.SCATT_52710"/>
<dbReference type="InterPro" id="IPR036250">
    <property type="entry name" value="AcylCo_DH-like_C"/>
</dbReference>
<name>F8JSW1_STREN</name>
<dbReference type="SUPFAM" id="SSF47203">
    <property type="entry name" value="Acyl-CoA dehydrogenase C-terminal domain-like"/>
    <property type="match status" value="1"/>
</dbReference>
<dbReference type="Proteomes" id="UP000007842">
    <property type="component" value="Chromosome"/>
</dbReference>
<evidence type="ECO:0000259" key="7">
    <source>
        <dbReference type="Pfam" id="PF02771"/>
    </source>
</evidence>
<comment type="similarity">
    <text evidence="2">Belongs to the acyl-CoA dehydrogenase family.</text>
</comment>
<dbReference type="InterPro" id="IPR013786">
    <property type="entry name" value="AcylCoA_DH/ox_N"/>
</dbReference>
<keyword evidence="3" id="KW-0285">Flavoprotein</keyword>
<feature type="domain" description="Acyl-CoA dehydrogenase/oxidase C-terminal" evidence="6">
    <location>
        <begin position="233"/>
        <end position="371"/>
    </location>
</feature>
<dbReference type="OrthoDB" id="8677713at2"/>
<dbReference type="InterPro" id="IPR009100">
    <property type="entry name" value="AcylCoA_DH/oxidase_NM_dom_sf"/>
</dbReference>
<evidence type="ECO:0000256" key="1">
    <source>
        <dbReference type="ARBA" id="ARBA00001974"/>
    </source>
</evidence>
<dbReference type="EMBL" id="CP003219">
    <property type="protein sequence ID" value="AEW97642.1"/>
    <property type="molecule type" value="Genomic_DNA"/>
</dbReference>
<protein>
    <submittedName>
        <fullName evidence="8">Acyl-CoA dehydrogenase</fullName>
    </submittedName>
</protein>
<dbReference type="InterPro" id="IPR037069">
    <property type="entry name" value="AcylCoA_DH/ox_N_sf"/>
</dbReference>
<comment type="cofactor">
    <cofactor evidence="1">
        <name>FAD</name>
        <dbReference type="ChEBI" id="CHEBI:57692"/>
    </cofactor>
</comment>
<accession>F8JSW1</accession>
<evidence type="ECO:0000256" key="4">
    <source>
        <dbReference type="ARBA" id="ARBA00022827"/>
    </source>
</evidence>
<evidence type="ECO:0000313" key="9">
    <source>
        <dbReference type="Proteomes" id="UP000007842"/>
    </source>
</evidence>
<dbReference type="SUPFAM" id="SSF56645">
    <property type="entry name" value="Acyl-CoA dehydrogenase NM domain-like"/>
    <property type="match status" value="1"/>
</dbReference>
<dbReference type="KEGG" id="sct:SCAT_5275"/>
<dbReference type="eggNOG" id="COG1960">
    <property type="taxonomic scope" value="Bacteria"/>
</dbReference>
<dbReference type="InterPro" id="IPR009075">
    <property type="entry name" value="AcylCo_DH/oxidase_C"/>
</dbReference>
<dbReference type="GO" id="GO:0050660">
    <property type="term" value="F:flavin adenine dinucleotide binding"/>
    <property type="evidence" value="ECO:0007669"/>
    <property type="project" value="InterPro"/>
</dbReference>
<dbReference type="Gene3D" id="1.10.540.10">
    <property type="entry name" value="Acyl-CoA dehydrogenase/oxidase, N-terminal domain"/>
    <property type="match status" value="1"/>
</dbReference>
<dbReference type="Gene3D" id="1.20.140.10">
    <property type="entry name" value="Butyryl-CoA Dehydrogenase, subunit A, domain 3"/>
    <property type="match status" value="1"/>
</dbReference>
<evidence type="ECO:0000259" key="6">
    <source>
        <dbReference type="Pfam" id="PF00441"/>
    </source>
</evidence>
<keyword evidence="4" id="KW-0274">FAD</keyword>
<dbReference type="HOGENOM" id="CLU_018204_5_1_11"/>
<dbReference type="AlphaFoldDB" id="F8JSW1"/>
<feature type="domain" description="Acyl-CoA dehydrogenase/oxidase N-terminal" evidence="7">
    <location>
        <begin position="16"/>
        <end position="96"/>
    </location>
</feature>
<dbReference type="Gene3D" id="2.40.110.10">
    <property type="entry name" value="Butyryl-CoA Dehydrogenase, subunit A, domain 2"/>
    <property type="match status" value="1"/>
</dbReference>
<dbReference type="PANTHER" id="PTHR43884">
    <property type="entry name" value="ACYL-COA DEHYDROGENASE"/>
    <property type="match status" value="1"/>
</dbReference>
<dbReference type="RefSeq" id="WP_014145978.1">
    <property type="nucleotide sequence ID" value="NC_016111.1"/>
</dbReference>
<dbReference type="GO" id="GO:0003995">
    <property type="term" value="F:acyl-CoA dehydrogenase activity"/>
    <property type="evidence" value="ECO:0007669"/>
    <property type="project" value="TreeGrafter"/>
</dbReference>
<dbReference type="InterPro" id="IPR046373">
    <property type="entry name" value="Acyl-CoA_Oxase/DH_mid-dom_sf"/>
</dbReference>
<sequence length="378" mass="38232">MTATSPTPDLLYGDVEDDLRATVRELLADRCPHSAVLARCESDAPYDARLWRTLAGELGLAGLLVPEEHGGQGASAREVAVVLEELGGVVAPVPYLGSAVLATTALLGCRPVEGRAGELLARLSSGAATAALAVPLTTAPGTPLTASVTAGADGRLTGTVTAVADAIAADVLLVPATGERGPGLYEVAVGAAGVRVARTGSLDLTRPVADVELTAAPGHLLAGPGTAPAALESALLTGAGLLASEQLGVAQWCLDATVAYLKDRRQFGRVVGSFQALKHRLADLWLEVVSARAAARAAADALATGAADAPVAVAVAQAYCAEAAVHAAEECVQLHGGIGMTWEHPAHLYLKRAKAAQLALGTPDRHRAALATLVDLPG</sequence>
<evidence type="ECO:0000256" key="3">
    <source>
        <dbReference type="ARBA" id="ARBA00022630"/>
    </source>
</evidence>
<organism evidence="8 9">
    <name type="scientific">Streptantibioticus cattleyicolor (strain ATCC 35852 / DSM 46488 / JCM 4925 / NBRC 14057 / NRRL 8057)</name>
    <name type="common">Streptomyces cattleya</name>
    <dbReference type="NCBI Taxonomy" id="1003195"/>
    <lineage>
        <taxon>Bacteria</taxon>
        <taxon>Bacillati</taxon>
        <taxon>Actinomycetota</taxon>
        <taxon>Actinomycetes</taxon>
        <taxon>Kitasatosporales</taxon>
        <taxon>Streptomycetaceae</taxon>
        <taxon>Streptantibioticus</taxon>
    </lineage>
</organism>